<dbReference type="Pfam" id="PF02082">
    <property type="entry name" value="Rrf2"/>
    <property type="match status" value="1"/>
</dbReference>
<dbReference type="SUPFAM" id="SSF46785">
    <property type="entry name" value="Winged helix' DNA-binding domain"/>
    <property type="match status" value="1"/>
</dbReference>
<protein>
    <submittedName>
        <fullName evidence="1">Rrf2 family transcriptional regulator</fullName>
    </submittedName>
</protein>
<dbReference type="PROSITE" id="PS51197">
    <property type="entry name" value="HTH_RRF2_2"/>
    <property type="match status" value="1"/>
</dbReference>
<dbReference type="PANTHER" id="PTHR33221">
    <property type="entry name" value="WINGED HELIX-TURN-HELIX TRANSCRIPTIONAL REGULATOR, RRF2 FAMILY"/>
    <property type="match status" value="1"/>
</dbReference>
<dbReference type="InterPro" id="IPR036390">
    <property type="entry name" value="WH_DNA-bd_sf"/>
</dbReference>
<dbReference type="PANTHER" id="PTHR33221:SF2">
    <property type="entry name" value="TRANSCRIPTIONAL REGULATOR"/>
    <property type="match status" value="1"/>
</dbReference>
<proteinExistence type="predicted"/>
<dbReference type="Gene3D" id="1.10.10.10">
    <property type="entry name" value="Winged helix-like DNA-binding domain superfamily/Winged helix DNA-binding domain"/>
    <property type="match status" value="1"/>
</dbReference>
<dbReference type="GO" id="GO:0005829">
    <property type="term" value="C:cytosol"/>
    <property type="evidence" value="ECO:0007669"/>
    <property type="project" value="TreeGrafter"/>
</dbReference>
<evidence type="ECO:0000313" key="1">
    <source>
        <dbReference type="EMBL" id="MBI2877205.1"/>
    </source>
</evidence>
<dbReference type="AlphaFoldDB" id="A0A932CPM8"/>
<dbReference type="NCBIfam" id="TIGR00738">
    <property type="entry name" value="rrf2_super"/>
    <property type="match status" value="1"/>
</dbReference>
<gene>
    <name evidence="1" type="ORF">HYY20_10015</name>
</gene>
<dbReference type="InterPro" id="IPR036388">
    <property type="entry name" value="WH-like_DNA-bd_sf"/>
</dbReference>
<sequence>MKATNTVEYAIRGVLYLAEQPDGRKVLLSEIAEIQDVPKNFLGKIFQMLVKAQILRSYKGSNGGFILNRPKNEITVRMIIEAVEGPLYLNRCLVRKGECCNDVSCRMHRVWQEAQKSLLSTLDRYTVEDLVQSPDTGRSAHANAK</sequence>
<dbReference type="GO" id="GO:0003700">
    <property type="term" value="F:DNA-binding transcription factor activity"/>
    <property type="evidence" value="ECO:0007669"/>
    <property type="project" value="TreeGrafter"/>
</dbReference>
<dbReference type="Proteomes" id="UP000769766">
    <property type="component" value="Unassembled WGS sequence"/>
</dbReference>
<dbReference type="EMBL" id="JACPRF010000303">
    <property type="protein sequence ID" value="MBI2877205.1"/>
    <property type="molecule type" value="Genomic_DNA"/>
</dbReference>
<dbReference type="InterPro" id="IPR000944">
    <property type="entry name" value="Tscrpt_reg_Rrf2"/>
</dbReference>
<name>A0A932CPM8_UNCTE</name>
<evidence type="ECO:0000313" key="2">
    <source>
        <dbReference type="Proteomes" id="UP000769766"/>
    </source>
</evidence>
<reference evidence="1" key="1">
    <citation type="submission" date="2020-07" db="EMBL/GenBank/DDBJ databases">
        <title>Huge and variable diversity of episymbiotic CPR bacteria and DPANN archaea in groundwater ecosystems.</title>
        <authorList>
            <person name="He C.Y."/>
            <person name="Keren R."/>
            <person name="Whittaker M."/>
            <person name="Farag I.F."/>
            <person name="Doudna J."/>
            <person name="Cate J.H.D."/>
            <person name="Banfield J.F."/>
        </authorList>
    </citation>
    <scope>NUCLEOTIDE SEQUENCE</scope>
    <source>
        <strain evidence="1">NC_groundwater_672_Ag_B-0.1um_62_36</strain>
    </source>
</reference>
<organism evidence="1 2">
    <name type="scientific">Tectimicrobiota bacterium</name>
    <dbReference type="NCBI Taxonomy" id="2528274"/>
    <lineage>
        <taxon>Bacteria</taxon>
        <taxon>Pseudomonadati</taxon>
        <taxon>Nitrospinota/Tectimicrobiota group</taxon>
        <taxon>Candidatus Tectimicrobiota</taxon>
    </lineage>
</organism>
<accession>A0A932CPM8</accession>
<comment type="caution">
    <text evidence="1">The sequence shown here is derived from an EMBL/GenBank/DDBJ whole genome shotgun (WGS) entry which is preliminary data.</text>
</comment>